<gene>
    <name evidence="3" type="ORF">H0S70_11935</name>
</gene>
<dbReference type="SMART" id="SM01235">
    <property type="entry name" value="Haem_bd"/>
    <property type="match status" value="1"/>
</dbReference>
<dbReference type="KEGG" id="cmaq:H0S70_11935"/>
<keyword evidence="1" id="KW-1133">Transmembrane helix</keyword>
<keyword evidence="1" id="KW-0812">Transmembrane</keyword>
<dbReference type="Pfam" id="PF14376">
    <property type="entry name" value="Haem_bd"/>
    <property type="match status" value="1"/>
</dbReference>
<feature type="domain" description="Haem-binding" evidence="2">
    <location>
        <begin position="12"/>
        <end position="147"/>
    </location>
</feature>
<proteinExistence type="predicted"/>
<dbReference type="RefSeq" id="WP_188320959.1">
    <property type="nucleotide sequence ID" value="NZ_CP060203.1"/>
</dbReference>
<evidence type="ECO:0000256" key="1">
    <source>
        <dbReference type="SAM" id="Phobius"/>
    </source>
</evidence>
<dbReference type="Proteomes" id="UP000516438">
    <property type="component" value="Chromosome"/>
</dbReference>
<dbReference type="EMBL" id="CP060203">
    <property type="protein sequence ID" value="QNS41047.1"/>
    <property type="molecule type" value="Genomic_DNA"/>
</dbReference>
<keyword evidence="1" id="KW-0472">Membrane</keyword>
<evidence type="ECO:0000259" key="2">
    <source>
        <dbReference type="SMART" id="SM01235"/>
    </source>
</evidence>
<evidence type="ECO:0000313" key="3">
    <source>
        <dbReference type="EMBL" id="QNS41047.1"/>
    </source>
</evidence>
<name>A0A7H1DVN9_9FLAO</name>
<evidence type="ECO:0000313" key="4">
    <source>
        <dbReference type="Proteomes" id="UP000516438"/>
    </source>
</evidence>
<keyword evidence="4" id="KW-1185">Reference proteome</keyword>
<reference evidence="3 4" key="1">
    <citation type="submission" date="2020-07" db="EMBL/GenBank/DDBJ databases">
        <title>Complete genome and description of Chryseobacterium manosquense strain Marseille-Q2069 sp. nov.</title>
        <authorList>
            <person name="Boxberger M."/>
        </authorList>
    </citation>
    <scope>NUCLEOTIDE SEQUENCE [LARGE SCALE GENOMIC DNA]</scope>
    <source>
        <strain evidence="3 4">Marseille-Q2069</strain>
    </source>
</reference>
<accession>A0A7H1DVN9</accession>
<dbReference type="InterPro" id="IPR025992">
    <property type="entry name" value="Haem-bd"/>
</dbReference>
<feature type="transmembrane region" description="Helical" evidence="1">
    <location>
        <begin position="7"/>
        <end position="23"/>
    </location>
</feature>
<protein>
    <submittedName>
        <fullName evidence="3">Heme-binding domain-containing protein</fullName>
    </submittedName>
</protein>
<organism evidence="3 4">
    <name type="scientific">Chryseobacterium manosquense</name>
    <dbReference type="NCBI Taxonomy" id="2754694"/>
    <lineage>
        <taxon>Bacteria</taxon>
        <taxon>Pseudomonadati</taxon>
        <taxon>Bacteroidota</taxon>
        <taxon>Flavobacteriia</taxon>
        <taxon>Flavobacteriales</taxon>
        <taxon>Weeksellaceae</taxon>
        <taxon>Chryseobacterium group</taxon>
        <taxon>Chryseobacterium</taxon>
    </lineage>
</organism>
<dbReference type="AlphaFoldDB" id="A0A7H1DVN9"/>
<sequence>MKTFKKIVYWSLIIFAVIQFIPVDRTLKPVNQQENFVTVFNTPKNVQQILKKACYDCHSNETVYPKYAYVAPISWSVQHHINEGREHLNFSEWGKFNSDLKRNMLENSINAVKDYSMPFPGYVAQHPEANLTKAERVLLVNYFEEILKSGKY</sequence>